<dbReference type="RefSeq" id="WP_267778908.1">
    <property type="nucleotide sequence ID" value="NZ_JAPNKE010000002.1"/>
</dbReference>
<comment type="caution">
    <text evidence="2">The sequence shown here is derived from an EMBL/GenBank/DDBJ whole genome shotgun (WGS) entry which is preliminary data.</text>
</comment>
<dbReference type="InterPro" id="IPR008949">
    <property type="entry name" value="Isoprenoid_synthase_dom_sf"/>
</dbReference>
<sequence length="119" mass="13573">MEIEGELHNFVLVVERFLDCGKDQAVRVVNDLMTARAQQFEHVVATELPALSDDLGLSARAREGLEWYVEQLQKMMSGTLHWCRHTGRFKEPERQGSRRRSTSRALAGSAPRRHGLCHC</sequence>
<protein>
    <submittedName>
        <fullName evidence="2">Uncharacterized protein</fullName>
    </submittedName>
</protein>
<proteinExistence type="predicted"/>
<evidence type="ECO:0000313" key="2">
    <source>
        <dbReference type="EMBL" id="MCY1013755.1"/>
    </source>
</evidence>
<dbReference type="Gene3D" id="1.10.600.10">
    <property type="entry name" value="Farnesyl Diphosphate Synthase"/>
    <property type="match status" value="1"/>
</dbReference>
<dbReference type="EMBL" id="JAPNKE010000002">
    <property type="protein sequence ID" value="MCY1013755.1"/>
    <property type="molecule type" value="Genomic_DNA"/>
</dbReference>
<reference evidence="2" key="1">
    <citation type="submission" date="2022-11" db="EMBL/GenBank/DDBJ databases">
        <title>Minimal conservation of predation-associated metabolite biosynthetic gene clusters underscores biosynthetic potential of Myxococcota including descriptions for ten novel species: Archangium lansinium sp. nov., Myxococcus landrumus sp. nov., Nannocystis bai.</title>
        <authorList>
            <person name="Ahearne A."/>
            <person name="Stevens C."/>
            <person name="Phillips K."/>
        </authorList>
    </citation>
    <scope>NUCLEOTIDE SEQUENCE</scope>
    <source>
        <strain evidence="2">Na p29</strain>
    </source>
</reference>
<accession>A0A9X3F1R8</accession>
<feature type="region of interest" description="Disordered" evidence="1">
    <location>
        <begin position="91"/>
        <end position="114"/>
    </location>
</feature>
<keyword evidence="3" id="KW-1185">Reference proteome</keyword>
<evidence type="ECO:0000313" key="3">
    <source>
        <dbReference type="Proteomes" id="UP001150924"/>
    </source>
</evidence>
<gene>
    <name evidence="2" type="ORF">OV079_51180</name>
</gene>
<evidence type="ECO:0000256" key="1">
    <source>
        <dbReference type="SAM" id="MobiDB-lite"/>
    </source>
</evidence>
<organism evidence="2 3">
    <name type="scientific">Nannocystis pusilla</name>
    <dbReference type="NCBI Taxonomy" id="889268"/>
    <lineage>
        <taxon>Bacteria</taxon>
        <taxon>Pseudomonadati</taxon>
        <taxon>Myxococcota</taxon>
        <taxon>Polyangia</taxon>
        <taxon>Nannocystales</taxon>
        <taxon>Nannocystaceae</taxon>
        <taxon>Nannocystis</taxon>
    </lineage>
</organism>
<name>A0A9X3F1R8_9BACT</name>
<dbReference type="SUPFAM" id="SSF48576">
    <property type="entry name" value="Terpenoid synthases"/>
    <property type="match status" value="1"/>
</dbReference>
<dbReference type="AlphaFoldDB" id="A0A9X3F1R8"/>
<dbReference type="Proteomes" id="UP001150924">
    <property type="component" value="Unassembled WGS sequence"/>
</dbReference>